<evidence type="ECO:0008006" key="3">
    <source>
        <dbReference type="Google" id="ProtNLM"/>
    </source>
</evidence>
<reference evidence="2" key="1">
    <citation type="journal article" date="2019" name="Sci. Rep.">
        <title>Draft genome of Tanacetum cinerariifolium, the natural source of mosquito coil.</title>
        <authorList>
            <person name="Yamashiro T."/>
            <person name="Shiraishi A."/>
            <person name="Satake H."/>
            <person name="Nakayama K."/>
        </authorList>
    </citation>
    <scope>NUCLEOTIDE SEQUENCE</scope>
</reference>
<dbReference type="SUPFAM" id="SSF54928">
    <property type="entry name" value="RNA-binding domain, RBD"/>
    <property type="match status" value="1"/>
</dbReference>
<sequence>MKLRISSNVKDSLNIETLDGNGLWNACATYGRIVDAFIANKRSKRGKRFGFIRFLGIKDAHDFVRFLSNIWIDSFHLYVSVAHFQRGNASASQATNIIKDDNTKPNLNPNSSYQEAPSNKPTFAAVIHNKPKPTETTHSPVTERTNTLNDNDFINIKDSSTVLLLKPNEVESMSNMYAICKNEGFMNLSIHHVVGLWIWIQFSSSLSCSKFQENCTMKNLYSSIKIPSPSFKVDERMIWIEISGLPLCTWGSNAFKKVASLFSKFKFFEDEESTTMSSKRVCISTRPYKHVSEKIIVKVTEEMFNVHVHEIGTWSINITDNTGDTSSHMDVEEEVIKVSDTSDLSRPPGFEHVKRSSSSTSKCSIIFARHQKKDIKGLIDLPIGGILEDIPDIRVTSIDRIWSDHTPIPLHAMKSDFGPSPFKFYNSWLNRDGFGDLVKSTWFTLEAPNDGRILRSHEKLSCVKTDIKQWHSYTRNNDRTLKQVALYDIIDIEKKIDDGLASSSDRDKQIKLLQDIDKLEALDLIQKAHIKWDTEGDENSKFFYGTINNKRRSQAITRIFHDEVRISDPLLIKEAFLNYYKEKFQAHDSQVVFSLMIHSTSLTSLDHDSLETHFSLDEIKTAIWDCGSNKSPSLDGFSRKGGVWRNEAILHLLCNLDGFFNVTVEILVLVKGAFGIDLESVIVVMDLSFLVVDHPRMLSKDEVLSMRQFEADRDYLLGVYSEIESLIIIRGWHGLPSDIFDTSKIDVTYLKHVNMVEGQMMGIAVA</sequence>
<dbReference type="GO" id="GO:0003676">
    <property type="term" value="F:nucleic acid binding"/>
    <property type="evidence" value="ECO:0007669"/>
    <property type="project" value="InterPro"/>
</dbReference>
<comment type="caution">
    <text evidence="2">The sequence shown here is derived from an EMBL/GenBank/DDBJ whole genome shotgun (WGS) entry which is preliminary data.</text>
</comment>
<feature type="region of interest" description="Disordered" evidence="1">
    <location>
        <begin position="99"/>
        <end position="118"/>
    </location>
</feature>
<dbReference type="CDD" id="cd00590">
    <property type="entry name" value="RRM_SF"/>
    <property type="match status" value="1"/>
</dbReference>
<name>A0A6L2L1D6_TANCI</name>
<gene>
    <name evidence="2" type="ORF">Tci_027047</name>
</gene>
<dbReference type="EMBL" id="BKCJ010003435">
    <property type="protein sequence ID" value="GEU55069.1"/>
    <property type="molecule type" value="Genomic_DNA"/>
</dbReference>
<evidence type="ECO:0000313" key="2">
    <source>
        <dbReference type="EMBL" id="GEU55069.1"/>
    </source>
</evidence>
<organism evidence="2">
    <name type="scientific">Tanacetum cinerariifolium</name>
    <name type="common">Dalmatian daisy</name>
    <name type="synonym">Chrysanthemum cinerariifolium</name>
    <dbReference type="NCBI Taxonomy" id="118510"/>
    <lineage>
        <taxon>Eukaryota</taxon>
        <taxon>Viridiplantae</taxon>
        <taxon>Streptophyta</taxon>
        <taxon>Embryophyta</taxon>
        <taxon>Tracheophyta</taxon>
        <taxon>Spermatophyta</taxon>
        <taxon>Magnoliopsida</taxon>
        <taxon>eudicotyledons</taxon>
        <taxon>Gunneridae</taxon>
        <taxon>Pentapetalae</taxon>
        <taxon>asterids</taxon>
        <taxon>campanulids</taxon>
        <taxon>Asterales</taxon>
        <taxon>Asteraceae</taxon>
        <taxon>Asteroideae</taxon>
        <taxon>Anthemideae</taxon>
        <taxon>Anthemidinae</taxon>
        <taxon>Tanacetum</taxon>
    </lineage>
</organism>
<proteinExistence type="predicted"/>
<dbReference type="Gene3D" id="3.30.70.330">
    <property type="match status" value="1"/>
</dbReference>
<dbReference type="InterPro" id="IPR035979">
    <property type="entry name" value="RBD_domain_sf"/>
</dbReference>
<dbReference type="InterPro" id="IPR012677">
    <property type="entry name" value="Nucleotide-bd_a/b_plait_sf"/>
</dbReference>
<dbReference type="AlphaFoldDB" id="A0A6L2L1D6"/>
<protein>
    <recommendedName>
        <fullName evidence="3">RNA-directed DNA polymerase, eukaryota</fullName>
    </recommendedName>
</protein>
<evidence type="ECO:0000256" key="1">
    <source>
        <dbReference type="SAM" id="MobiDB-lite"/>
    </source>
</evidence>
<feature type="compositionally biased region" description="Polar residues" evidence="1">
    <location>
        <begin position="104"/>
        <end position="118"/>
    </location>
</feature>
<accession>A0A6L2L1D6</accession>